<proteinExistence type="predicted"/>
<protein>
    <submittedName>
        <fullName evidence="1">Uncharacterized protein</fullName>
    </submittedName>
</protein>
<dbReference type="RefSeq" id="WP_185417210.1">
    <property type="nucleotide sequence ID" value="NZ_JAARWG010000015.1"/>
</dbReference>
<accession>A0A7X1CBI2</accession>
<comment type="caution">
    <text evidence="1">The sequence shown here is derived from an EMBL/GenBank/DDBJ whole genome shotgun (WGS) entry which is preliminary data.</text>
</comment>
<organism evidence="1 2">
    <name type="scientific">Listeria booriae</name>
    <dbReference type="NCBI Taxonomy" id="1552123"/>
    <lineage>
        <taxon>Bacteria</taxon>
        <taxon>Bacillati</taxon>
        <taxon>Bacillota</taxon>
        <taxon>Bacilli</taxon>
        <taxon>Bacillales</taxon>
        <taxon>Listeriaceae</taxon>
        <taxon>Listeria</taxon>
    </lineage>
</organism>
<dbReference type="EMBL" id="JAASTX010000006">
    <property type="protein sequence ID" value="MBC1491447.1"/>
    <property type="molecule type" value="Genomic_DNA"/>
</dbReference>
<reference evidence="1 2" key="1">
    <citation type="submission" date="2020-03" db="EMBL/GenBank/DDBJ databases">
        <title>Soil Listeria distribution.</title>
        <authorList>
            <person name="Liao J."/>
            <person name="Wiedmann M."/>
        </authorList>
    </citation>
    <scope>NUCLEOTIDE SEQUENCE [LARGE SCALE GENOMIC DNA]</scope>
    <source>
        <strain evidence="1 2">FSL L7-1547</strain>
    </source>
</reference>
<dbReference type="AlphaFoldDB" id="A0A7X1CBI2"/>
<sequence length="49" mass="5791">MNEQNIEICKRLIEKAKEDLEFIQYIEKLGVSKEDAIYITILLYGNMLL</sequence>
<name>A0A7X1CBI2_9LIST</name>
<evidence type="ECO:0000313" key="1">
    <source>
        <dbReference type="EMBL" id="MBC1491447.1"/>
    </source>
</evidence>
<gene>
    <name evidence="1" type="ORF">HCI99_06370</name>
</gene>
<dbReference type="Proteomes" id="UP000533953">
    <property type="component" value="Unassembled WGS sequence"/>
</dbReference>
<evidence type="ECO:0000313" key="2">
    <source>
        <dbReference type="Proteomes" id="UP000533953"/>
    </source>
</evidence>